<keyword evidence="2" id="KW-1185">Reference proteome</keyword>
<dbReference type="EMBL" id="AWQQ01000049">
    <property type="protein sequence ID" value="PHJ38495.1"/>
    <property type="molecule type" value="Genomic_DNA"/>
</dbReference>
<organism evidence="1 2">
    <name type="scientific">Desulforamulus profundi</name>
    <dbReference type="NCBI Taxonomy" id="1383067"/>
    <lineage>
        <taxon>Bacteria</taxon>
        <taxon>Bacillati</taxon>
        <taxon>Bacillota</taxon>
        <taxon>Clostridia</taxon>
        <taxon>Eubacteriales</taxon>
        <taxon>Peptococcaceae</taxon>
        <taxon>Desulforamulus</taxon>
    </lineage>
</organism>
<sequence length="50" mass="4799">MAADIRVLGLAAEEAASLAEQAGLTASALPAAGFCPCGRAELAGQVAGVK</sequence>
<dbReference type="AlphaFoldDB" id="A0A2C6MFP5"/>
<dbReference type="Proteomes" id="UP000222564">
    <property type="component" value="Unassembled WGS sequence"/>
</dbReference>
<accession>A0A2C6MFP5</accession>
<protein>
    <submittedName>
        <fullName evidence="1">Uncharacterized protein</fullName>
    </submittedName>
</protein>
<evidence type="ECO:0000313" key="2">
    <source>
        <dbReference type="Proteomes" id="UP000222564"/>
    </source>
</evidence>
<reference evidence="1 2" key="1">
    <citation type="submission" date="2013-09" db="EMBL/GenBank/DDBJ databases">
        <title>Biodegradation of hydrocarbons in the deep terrestrial subsurface : characterization of a microbial consortium composed of two Desulfotomaculum species originating from a deep geological formation.</title>
        <authorList>
            <person name="Aullo T."/>
            <person name="Berlendis S."/>
            <person name="Lascourreges J.-F."/>
            <person name="Dessort D."/>
            <person name="Saint-Laurent S."/>
            <person name="Schraauwers B."/>
            <person name="Mas J."/>
            <person name="Magot M."/>
            <person name="Ranchou-Peyruse A."/>
        </authorList>
    </citation>
    <scope>NUCLEOTIDE SEQUENCE [LARGE SCALE GENOMIC DNA]</scope>
    <source>
        <strain evidence="1 2">Bs107</strain>
    </source>
</reference>
<evidence type="ECO:0000313" key="1">
    <source>
        <dbReference type="EMBL" id="PHJ38495.1"/>
    </source>
</evidence>
<comment type="caution">
    <text evidence="1">The sequence shown here is derived from an EMBL/GenBank/DDBJ whole genome shotgun (WGS) entry which is preliminary data.</text>
</comment>
<proteinExistence type="predicted"/>
<gene>
    <name evidence="1" type="ORF">P378_09480</name>
</gene>
<name>A0A2C6MFP5_9FIRM</name>